<protein>
    <recommendedName>
        <fullName evidence="1">NADP-dependent oxidoreductase domain-containing protein</fullName>
    </recommendedName>
</protein>
<feature type="domain" description="NADP-dependent oxidoreductase" evidence="1">
    <location>
        <begin position="1"/>
        <end position="140"/>
    </location>
</feature>
<dbReference type="GO" id="GO:0016491">
    <property type="term" value="F:oxidoreductase activity"/>
    <property type="evidence" value="ECO:0007669"/>
    <property type="project" value="InterPro"/>
</dbReference>
<dbReference type="InterPro" id="IPR018170">
    <property type="entry name" value="Aldo/ket_reductase_CS"/>
</dbReference>
<sequence length="183" mass="20988">MEELVDEGLVKSIGLSNFNQRQIAHVLAHCRIRPVNLQIEIHANFPNTSLVDYAQSIGLTVTAYAPLGSPGGFRGKTNLLTESWVTETAKRNRKTCAQILLRYCLQRGLIVIPKSSKPHRIKENIQVFDFELSKEDMHQLSTSGLNERQFRFEKLRHHPEYPFDDSVHQESCAMTFVFQQYGE</sequence>
<dbReference type="InterPro" id="IPR020471">
    <property type="entry name" value="AKR"/>
</dbReference>
<dbReference type="PANTHER" id="PTHR43827:SF14">
    <property type="entry name" value="NADP-DEPENDENT OXIDOREDUCTASE DOMAIN-CONTAINING PROTEIN"/>
    <property type="match status" value="1"/>
</dbReference>
<dbReference type="PROSITE" id="PS00062">
    <property type="entry name" value="ALDOKETO_REDUCTASE_2"/>
    <property type="match status" value="1"/>
</dbReference>
<dbReference type="PROSITE" id="PS00063">
    <property type="entry name" value="ALDOKETO_REDUCTASE_3"/>
    <property type="match status" value="1"/>
</dbReference>
<dbReference type="AlphaFoldDB" id="A0A8S9YLZ2"/>
<proteinExistence type="predicted"/>
<keyword evidence="3" id="KW-1185">Reference proteome</keyword>
<dbReference type="Proteomes" id="UP000822476">
    <property type="component" value="Unassembled WGS sequence"/>
</dbReference>
<accession>A0A8S9YLZ2</accession>
<dbReference type="InterPro" id="IPR036812">
    <property type="entry name" value="NAD(P)_OxRdtase_dom_sf"/>
</dbReference>
<evidence type="ECO:0000313" key="3">
    <source>
        <dbReference type="Proteomes" id="UP000822476"/>
    </source>
</evidence>
<gene>
    <name evidence="2" type="ORF">EG68_07328</name>
</gene>
<dbReference type="PRINTS" id="PR00069">
    <property type="entry name" value="ALDKETRDTASE"/>
</dbReference>
<dbReference type="PANTHER" id="PTHR43827">
    <property type="entry name" value="2,5-DIKETO-D-GLUCONIC ACID REDUCTASE"/>
    <property type="match status" value="1"/>
</dbReference>
<dbReference type="OrthoDB" id="416253at2759"/>
<name>A0A8S9YLZ2_9TREM</name>
<evidence type="ECO:0000259" key="1">
    <source>
        <dbReference type="Pfam" id="PF00248"/>
    </source>
</evidence>
<evidence type="ECO:0000313" key="2">
    <source>
        <dbReference type="EMBL" id="KAF7255794.1"/>
    </source>
</evidence>
<dbReference type="InterPro" id="IPR023210">
    <property type="entry name" value="NADP_OxRdtase_dom"/>
</dbReference>
<dbReference type="Gene3D" id="3.20.20.100">
    <property type="entry name" value="NADP-dependent oxidoreductase domain"/>
    <property type="match status" value="1"/>
</dbReference>
<reference evidence="2" key="1">
    <citation type="submission" date="2019-07" db="EMBL/GenBank/DDBJ databases">
        <title>Annotation for the trematode Paragonimus miyazaki's.</title>
        <authorList>
            <person name="Choi Y.-J."/>
        </authorList>
    </citation>
    <scope>NUCLEOTIDE SEQUENCE</scope>
    <source>
        <strain evidence="2">Japan</strain>
    </source>
</reference>
<organism evidence="2 3">
    <name type="scientific">Paragonimus skrjabini miyazakii</name>
    <dbReference type="NCBI Taxonomy" id="59628"/>
    <lineage>
        <taxon>Eukaryota</taxon>
        <taxon>Metazoa</taxon>
        <taxon>Spiralia</taxon>
        <taxon>Lophotrochozoa</taxon>
        <taxon>Platyhelminthes</taxon>
        <taxon>Trematoda</taxon>
        <taxon>Digenea</taxon>
        <taxon>Plagiorchiida</taxon>
        <taxon>Troglotremata</taxon>
        <taxon>Troglotrematidae</taxon>
        <taxon>Paragonimus</taxon>
    </lineage>
</organism>
<comment type="caution">
    <text evidence="2">The sequence shown here is derived from an EMBL/GenBank/DDBJ whole genome shotgun (WGS) entry which is preliminary data.</text>
</comment>
<dbReference type="EMBL" id="JTDE01003663">
    <property type="protein sequence ID" value="KAF7255794.1"/>
    <property type="molecule type" value="Genomic_DNA"/>
</dbReference>
<dbReference type="Pfam" id="PF00248">
    <property type="entry name" value="Aldo_ket_red"/>
    <property type="match status" value="1"/>
</dbReference>
<dbReference type="CDD" id="cd19071">
    <property type="entry name" value="AKR_AKR1-5-like"/>
    <property type="match status" value="1"/>
</dbReference>
<dbReference type="SUPFAM" id="SSF51430">
    <property type="entry name" value="NAD(P)-linked oxidoreductase"/>
    <property type="match status" value="1"/>
</dbReference>